<protein>
    <recommendedName>
        <fullName evidence="5">HTH tetR-type domain-containing protein</fullName>
    </recommendedName>
</protein>
<dbReference type="RefSeq" id="WP_107941327.1">
    <property type="nucleotide sequence ID" value="NZ_QANS01000006.1"/>
</dbReference>
<dbReference type="Pfam" id="PF00440">
    <property type="entry name" value="TetR_N"/>
    <property type="match status" value="1"/>
</dbReference>
<dbReference type="PANTHER" id="PTHR30055:SF234">
    <property type="entry name" value="HTH-TYPE TRANSCRIPTIONAL REGULATOR BETI"/>
    <property type="match status" value="1"/>
</dbReference>
<evidence type="ECO:0000256" key="4">
    <source>
        <dbReference type="PROSITE-ProRule" id="PRU00335"/>
    </source>
</evidence>
<keyword evidence="1" id="KW-0805">Transcription regulation</keyword>
<dbReference type="PRINTS" id="PR00455">
    <property type="entry name" value="HTHTETR"/>
</dbReference>
<dbReference type="InterPro" id="IPR050109">
    <property type="entry name" value="HTH-type_TetR-like_transc_reg"/>
</dbReference>
<proteinExistence type="predicted"/>
<comment type="caution">
    <text evidence="6">The sequence shown here is derived from an EMBL/GenBank/DDBJ whole genome shotgun (WGS) entry which is preliminary data.</text>
</comment>
<dbReference type="PROSITE" id="PS50977">
    <property type="entry name" value="HTH_TETR_2"/>
    <property type="match status" value="1"/>
</dbReference>
<evidence type="ECO:0000256" key="3">
    <source>
        <dbReference type="ARBA" id="ARBA00023163"/>
    </source>
</evidence>
<keyword evidence="7" id="KW-1185">Reference proteome</keyword>
<dbReference type="Gene3D" id="1.10.357.10">
    <property type="entry name" value="Tetracycline Repressor, domain 2"/>
    <property type="match status" value="1"/>
</dbReference>
<evidence type="ECO:0000313" key="6">
    <source>
        <dbReference type="EMBL" id="PTU30382.1"/>
    </source>
</evidence>
<accession>A0A2T5MCS5</accession>
<reference evidence="6 7" key="1">
    <citation type="submission" date="2018-04" db="EMBL/GenBank/DDBJ databases">
        <title>Novel species isolated from glacier.</title>
        <authorList>
            <person name="Liu Q."/>
            <person name="Xin Y.-H."/>
        </authorList>
    </citation>
    <scope>NUCLEOTIDE SEQUENCE [LARGE SCALE GENOMIC DNA]</scope>
    <source>
        <strain evidence="6 7">GT1R17</strain>
    </source>
</reference>
<keyword evidence="2 4" id="KW-0238">DNA-binding</keyword>
<evidence type="ECO:0000259" key="5">
    <source>
        <dbReference type="PROSITE" id="PS50977"/>
    </source>
</evidence>
<dbReference type="SUPFAM" id="SSF46689">
    <property type="entry name" value="Homeodomain-like"/>
    <property type="match status" value="1"/>
</dbReference>
<dbReference type="InterPro" id="IPR009057">
    <property type="entry name" value="Homeodomain-like_sf"/>
</dbReference>
<organism evidence="6 7">
    <name type="scientific">Stenotrophobium rhamnosiphilum</name>
    <dbReference type="NCBI Taxonomy" id="2029166"/>
    <lineage>
        <taxon>Bacteria</taxon>
        <taxon>Pseudomonadati</taxon>
        <taxon>Pseudomonadota</taxon>
        <taxon>Gammaproteobacteria</taxon>
        <taxon>Nevskiales</taxon>
        <taxon>Nevskiaceae</taxon>
        <taxon>Stenotrophobium</taxon>
    </lineage>
</organism>
<dbReference type="AlphaFoldDB" id="A0A2T5MCS5"/>
<evidence type="ECO:0000256" key="2">
    <source>
        <dbReference type="ARBA" id="ARBA00023125"/>
    </source>
</evidence>
<dbReference type="EMBL" id="QANS01000006">
    <property type="protein sequence ID" value="PTU30382.1"/>
    <property type="molecule type" value="Genomic_DNA"/>
</dbReference>
<feature type="DNA-binding region" description="H-T-H motif" evidence="4">
    <location>
        <begin position="34"/>
        <end position="53"/>
    </location>
</feature>
<feature type="domain" description="HTH tetR-type" evidence="5">
    <location>
        <begin position="11"/>
        <end position="71"/>
    </location>
</feature>
<evidence type="ECO:0000256" key="1">
    <source>
        <dbReference type="ARBA" id="ARBA00023015"/>
    </source>
</evidence>
<gene>
    <name evidence="6" type="ORF">CJD38_15695</name>
</gene>
<dbReference type="Proteomes" id="UP000244248">
    <property type="component" value="Unassembled WGS sequence"/>
</dbReference>
<dbReference type="InterPro" id="IPR001647">
    <property type="entry name" value="HTH_TetR"/>
</dbReference>
<dbReference type="PANTHER" id="PTHR30055">
    <property type="entry name" value="HTH-TYPE TRANSCRIPTIONAL REGULATOR RUTR"/>
    <property type="match status" value="1"/>
</dbReference>
<dbReference type="OrthoDB" id="63332at2"/>
<dbReference type="GO" id="GO:0000976">
    <property type="term" value="F:transcription cis-regulatory region binding"/>
    <property type="evidence" value="ECO:0007669"/>
    <property type="project" value="TreeGrafter"/>
</dbReference>
<keyword evidence="3" id="KW-0804">Transcription</keyword>
<name>A0A2T5MCS5_9GAMM</name>
<sequence>MRRNPRQERSKAMVTSLIDATALAIAEHGISGANTVLIAEKAGVSVGSLYQYFDSKEDLFEGVLEQMNSGLLAIVNAQIEQLPNKDIRVFIHDLLDQVWQFLEANDQRYLHIVKYWAQLDFVRFMNELQNRMTTAFAIYIMHHPTNAPVSELPTKIYVLINSVLFTIVRHVSDPAPHISREKIIEVFAQLAEQVLGAPASVPITRLKV</sequence>
<evidence type="ECO:0000313" key="7">
    <source>
        <dbReference type="Proteomes" id="UP000244248"/>
    </source>
</evidence>
<dbReference type="GO" id="GO:0003700">
    <property type="term" value="F:DNA-binding transcription factor activity"/>
    <property type="evidence" value="ECO:0007669"/>
    <property type="project" value="TreeGrafter"/>
</dbReference>